<sequence length="194" mass="21776">MELYEKSGDVFNLTGIDCNEFIEPCLDYGVKKRYPFLAVNYHGLVKKGVQYKKEGSTLPNDQSRFIDVHIDRDVVRLDHKNFDSSVASGHWMVQFYAPFETSKHSRDAWNVWTNLAAVALRTKEFNVARVMIEGGVEAPYDGLWGAPNMVAWWKTSAAERQRARALQSGESVAGQADTIEGGVDAAGKETRDEL</sequence>
<dbReference type="VEuPathDB" id="AmoebaDB:ACA1_065150"/>
<dbReference type="KEGG" id="acan:ACA1_065150"/>
<protein>
    <submittedName>
        <fullName evidence="2">Uncharacterized protein</fullName>
    </submittedName>
</protein>
<dbReference type="Proteomes" id="UP000011083">
    <property type="component" value="Unassembled WGS sequence"/>
</dbReference>
<dbReference type="GeneID" id="14918402"/>
<dbReference type="EMBL" id="KB007974">
    <property type="protein sequence ID" value="ELR17727.1"/>
    <property type="molecule type" value="Genomic_DNA"/>
</dbReference>
<dbReference type="AlphaFoldDB" id="L8GXQ8"/>
<keyword evidence="3" id="KW-1185">Reference proteome</keyword>
<organism evidence="2 3">
    <name type="scientific">Acanthamoeba castellanii (strain ATCC 30010 / Neff)</name>
    <dbReference type="NCBI Taxonomy" id="1257118"/>
    <lineage>
        <taxon>Eukaryota</taxon>
        <taxon>Amoebozoa</taxon>
        <taxon>Discosea</taxon>
        <taxon>Longamoebia</taxon>
        <taxon>Centramoebida</taxon>
        <taxon>Acanthamoebidae</taxon>
        <taxon>Acanthamoeba</taxon>
    </lineage>
</organism>
<proteinExistence type="predicted"/>
<reference evidence="2 3" key="1">
    <citation type="journal article" date="2013" name="Genome Biol.">
        <title>Genome of Acanthamoeba castellanii highlights extensive lateral gene transfer and early evolution of tyrosine kinase signaling.</title>
        <authorList>
            <person name="Clarke M."/>
            <person name="Lohan A.J."/>
            <person name="Liu B."/>
            <person name="Lagkouvardos I."/>
            <person name="Roy S."/>
            <person name="Zafar N."/>
            <person name="Bertelli C."/>
            <person name="Schilde C."/>
            <person name="Kianianmomeni A."/>
            <person name="Burglin T.R."/>
            <person name="Frech C."/>
            <person name="Turcotte B."/>
            <person name="Kopec K.O."/>
            <person name="Synnott J.M."/>
            <person name="Choo C."/>
            <person name="Paponov I."/>
            <person name="Finkler A."/>
            <person name="Soon Heng Tan C."/>
            <person name="Hutchins A.P."/>
            <person name="Weinmeier T."/>
            <person name="Rattei T."/>
            <person name="Chu J.S."/>
            <person name="Gimenez G."/>
            <person name="Irimia M."/>
            <person name="Rigden D.J."/>
            <person name="Fitzpatrick D.A."/>
            <person name="Lorenzo-Morales J."/>
            <person name="Bateman A."/>
            <person name="Chiu C.H."/>
            <person name="Tang P."/>
            <person name="Hegemann P."/>
            <person name="Fromm H."/>
            <person name="Raoult D."/>
            <person name="Greub G."/>
            <person name="Miranda-Saavedra D."/>
            <person name="Chen N."/>
            <person name="Nash P."/>
            <person name="Ginger M.L."/>
            <person name="Horn M."/>
            <person name="Schaap P."/>
            <person name="Caler L."/>
            <person name="Loftus B."/>
        </authorList>
    </citation>
    <scope>NUCLEOTIDE SEQUENCE [LARGE SCALE GENOMIC DNA]</scope>
    <source>
        <strain evidence="2 3">Neff</strain>
    </source>
</reference>
<evidence type="ECO:0000313" key="3">
    <source>
        <dbReference type="Proteomes" id="UP000011083"/>
    </source>
</evidence>
<dbReference type="RefSeq" id="XP_004339740.1">
    <property type="nucleotide sequence ID" value="XM_004339692.1"/>
</dbReference>
<gene>
    <name evidence="2" type="ORF">ACA1_065150</name>
</gene>
<dbReference type="Gene3D" id="3.40.30.10">
    <property type="entry name" value="Glutaredoxin"/>
    <property type="match status" value="1"/>
</dbReference>
<evidence type="ECO:0000256" key="1">
    <source>
        <dbReference type="SAM" id="MobiDB-lite"/>
    </source>
</evidence>
<evidence type="ECO:0000313" key="2">
    <source>
        <dbReference type="EMBL" id="ELR17727.1"/>
    </source>
</evidence>
<accession>L8GXQ8</accession>
<feature type="region of interest" description="Disordered" evidence="1">
    <location>
        <begin position="167"/>
        <end position="194"/>
    </location>
</feature>
<name>L8GXQ8_ACACF</name>